<keyword evidence="5 10" id="KW-0132">Cell division</keyword>
<dbReference type="InterPro" id="IPR040690">
    <property type="entry name" value="FtsX_ECD"/>
</dbReference>
<evidence type="ECO:0000313" key="15">
    <source>
        <dbReference type="Proteomes" id="UP000537126"/>
    </source>
</evidence>
<keyword evidence="7 11" id="KW-1133">Transmembrane helix</keyword>
<evidence type="ECO:0000256" key="10">
    <source>
        <dbReference type="PIRNR" id="PIRNR003097"/>
    </source>
</evidence>
<feature type="transmembrane region" description="Helical" evidence="11">
    <location>
        <begin position="21"/>
        <end position="40"/>
    </location>
</feature>
<evidence type="ECO:0000256" key="8">
    <source>
        <dbReference type="ARBA" id="ARBA00023136"/>
    </source>
</evidence>
<dbReference type="InterPro" id="IPR004513">
    <property type="entry name" value="FtsX"/>
</dbReference>
<dbReference type="PANTHER" id="PTHR47755">
    <property type="entry name" value="CELL DIVISION PROTEIN FTSX"/>
    <property type="match status" value="1"/>
</dbReference>
<feature type="transmembrane region" description="Helical" evidence="11">
    <location>
        <begin position="256"/>
        <end position="279"/>
    </location>
</feature>
<dbReference type="GO" id="GO:0005886">
    <property type="term" value="C:plasma membrane"/>
    <property type="evidence" value="ECO:0007669"/>
    <property type="project" value="UniProtKB-SubCell"/>
</dbReference>
<reference evidence="14 15" key="1">
    <citation type="submission" date="2020-03" db="EMBL/GenBank/DDBJ databases">
        <title>Genomic Encyclopedia of Type Strains, Phase IV (KMG-IV): sequencing the most valuable type-strain genomes for metagenomic binning, comparative biology and taxonomic classification.</title>
        <authorList>
            <person name="Goeker M."/>
        </authorList>
    </citation>
    <scope>NUCLEOTIDE SEQUENCE [LARGE SCALE GENOMIC DNA]</scope>
    <source>
        <strain evidence="14 15">DSM 5718</strain>
    </source>
</reference>
<feature type="domain" description="ABC3 transporter permease C-terminal" evidence="12">
    <location>
        <begin position="172"/>
        <end position="284"/>
    </location>
</feature>
<evidence type="ECO:0000256" key="4">
    <source>
        <dbReference type="ARBA" id="ARBA00022475"/>
    </source>
</evidence>
<dbReference type="Proteomes" id="UP000537126">
    <property type="component" value="Unassembled WGS sequence"/>
</dbReference>
<sequence length="294" mass="32737">MAVKEIKYKKKRLGSFPFLNVLLSVTIALFVLGLLGALILQAKRLAELVAQNIEVQVFLNSGVDEAERQKIEKIIAAKNYVDANSLRFISKEEAAKELIKELGEDFTEILGENPLKDSYALRIKSGFYDERKLKKIAEDLKKINGVFDVSYPQSIAAIINRNIATISFVLSSLALFLTITVVILIHSTIRLALFSQRLLIRSMQLVGATDAFVRRPFVRNAMLIGAVGGVLACALVYALLQYFIGQVPEIEMLMDYRLLGILGGSIVLFGALLCGFSCYHAVNKYLYSTLDELY</sequence>
<keyword evidence="8 10" id="KW-0472">Membrane</keyword>
<evidence type="ECO:0000256" key="3">
    <source>
        <dbReference type="ARBA" id="ARBA00021907"/>
    </source>
</evidence>
<feature type="transmembrane region" description="Helical" evidence="11">
    <location>
        <begin position="168"/>
        <end position="193"/>
    </location>
</feature>
<dbReference type="PIRSF" id="PIRSF003097">
    <property type="entry name" value="FtsX"/>
    <property type="match status" value="1"/>
</dbReference>
<evidence type="ECO:0000256" key="5">
    <source>
        <dbReference type="ARBA" id="ARBA00022618"/>
    </source>
</evidence>
<keyword evidence="15" id="KW-1185">Reference proteome</keyword>
<evidence type="ECO:0000256" key="6">
    <source>
        <dbReference type="ARBA" id="ARBA00022692"/>
    </source>
</evidence>
<gene>
    <name evidence="14" type="ORF">FHS56_000231</name>
</gene>
<name>A0A846MMS7_9BACT</name>
<dbReference type="Gene3D" id="3.30.70.3040">
    <property type="match status" value="1"/>
</dbReference>
<evidence type="ECO:0000259" key="12">
    <source>
        <dbReference type="Pfam" id="PF02687"/>
    </source>
</evidence>
<keyword evidence="9 10" id="KW-0131">Cell cycle</keyword>
<dbReference type="Pfam" id="PF18075">
    <property type="entry name" value="FtsX_ECD"/>
    <property type="match status" value="1"/>
</dbReference>
<dbReference type="GO" id="GO:0051301">
    <property type="term" value="P:cell division"/>
    <property type="evidence" value="ECO:0007669"/>
    <property type="project" value="UniProtKB-KW"/>
</dbReference>
<proteinExistence type="inferred from homology"/>
<evidence type="ECO:0000256" key="2">
    <source>
        <dbReference type="ARBA" id="ARBA00007379"/>
    </source>
</evidence>
<keyword evidence="6 11" id="KW-0812">Transmembrane</keyword>
<evidence type="ECO:0000256" key="11">
    <source>
        <dbReference type="SAM" id="Phobius"/>
    </source>
</evidence>
<evidence type="ECO:0000256" key="9">
    <source>
        <dbReference type="ARBA" id="ARBA00023306"/>
    </source>
</evidence>
<evidence type="ECO:0000313" key="14">
    <source>
        <dbReference type="EMBL" id="NIK72745.1"/>
    </source>
</evidence>
<comment type="similarity">
    <text evidence="2 10">Belongs to the ABC-4 integral membrane protein family. FtsX subfamily.</text>
</comment>
<dbReference type="PANTHER" id="PTHR47755:SF1">
    <property type="entry name" value="CELL DIVISION PROTEIN FTSX"/>
    <property type="match status" value="1"/>
</dbReference>
<organism evidence="14 15">
    <name type="scientific">Thermonema lapsum</name>
    <dbReference type="NCBI Taxonomy" id="28195"/>
    <lineage>
        <taxon>Bacteria</taxon>
        <taxon>Pseudomonadati</taxon>
        <taxon>Bacteroidota</taxon>
        <taxon>Cytophagia</taxon>
        <taxon>Cytophagales</taxon>
        <taxon>Thermonemataceae</taxon>
        <taxon>Thermonema</taxon>
    </lineage>
</organism>
<feature type="transmembrane region" description="Helical" evidence="11">
    <location>
        <begin position="221"/>
        <end position="244"/>
    </location>
</feature>
<dbReference type="EMBL" id="JAASRN010000001">
    <property type="protein sequence ID" value="NIK72745.1"/>
    <property type="molecule type" value="Genomic_DNA"/>
</dbReference>
<dbReference type="InterPro" id="IPR003838">
    <property type="entry name" value="ABC3_permease_C"/>
</dbReference>
<dbReference type="RefSeq" id="WP_166918052.1">
    <property type="nucleotide sequence ID" value="NZ_JAASRN010000001.1"/>
</dbReference>
<comment type="caution">
    <text evidence="14">The sequence shown here is derived from an EMBL/GenBank/DDBJ whole genome shotgun (WGS) entry which is preliminary data.</text>
</comment>
<accession>A0A846MMS7</accession>
<feature type="domain" description="FtsX extracellular" evidence="13">
    <location>
        <begin position="53"/>
        <end position="149"/>
    </location>
</feature>
<protein>
    <recommendedName>
        <fullName evidence="3 10">Cell division protein FtsX</fullName>
    </recommendedName>
</protein>
<evidence type="ECO:0000259" key="13">
    <source>
        <dbReference type="Pfam" id="PF18075"/>
    </source>
</evidence>
<evidence type="ECO:0000256" key="7">
    <source>
        <dbReference type="ARBA" id="ARBA00022989"/>
    </source>
</evidence>
<evidence type="ECO:0000256" key="1">
    <source>
        <dbReference type="ARBA" id="ARBA00004651"/>
    </source>
</evidence>
<dbReference type="AlphaFoldDB" id="A0A846MMS7"/>
<dbReference type="Pfam" id="PF02687">
    <property type="entry name" value="FtsX"/>
    <property type="match status" value="1"/>
</dbReference>
<keyword evidence="4 10" id="KW-1003">Cell membrane</keyword>
<comment type="subcellular location">
    <subcellularLocation>
        <location evidence="1">Cell membrane</location>
        <topology evidence="1">Multi-pass membrane protein</topology>
    </subcellularLocation>
</comment>